<evidence type="ECO:0008006" key="3">
    <source>
        <dbReference type="Google" id="ProtNLM"/>
    </source>
</evidence>
<dbReference type="RefSeq" id="WP_139795880.1">
    <property type="nucleotide sequence ID" value="NZ_FWXY01000025.1"/>
</dbReference>
<protein>
    <recommendedName>
        <fullName evidence="3">PhoD-like phosphatase</fullName>
    </recommendedName>
</protein>
<dbReference type="AlphaFoldDB" id="A0A1W2E5Q6"/>
<reference evidence="1 2" key="1">
    <citation type="submission" date="2017-04" db="EMBL/GenBank/DDBJ databases">
        <authorList>
            <person name="Afonso C.L."/>
            <person name="Miller P.J."/>
            <person name="Scott M.A."/>
            <person name="Spackman E."/>
            <person name="Goraichik I."/>
            <person name="Dimitrov K.M."/>
            <person name="Suarez D.L."/>
            <person name="Swayne D.E."/>
        </authorList>
    </citation>
    <scope>NUCLEOTIDE SEQUENCE [LARGE SCALE GENOMIC DNA]</scope>
    <source>
        <strain evidence="1 2">DSM 3385</strain>
    </source>
</reference>
<dbReference type="InterPro" id="IPR029052">
    <property type="entry name" value="Metallo-depent_PP-like"/>
</dbReference>
<name>A0A1W2E5Q6_9BACT</name>
<dbReference type="Proteomes" id="UP000192418">
    <property type="component" value="Unassembled WGS sequence"/>
</dbReference>
<evidence type="ECO:0000313" key="1">
    <source>
        <dbReference type="EMBL" id="SMD05161.1"/>
    </source>
</evidence>
<dbReference type="PANTHER" id="PTHR37031:SF2">
    <property type="entry name" value="PHOD-LIKE PHOSPHATASE METALLOPHOSPHATASE DOMAIN-CONTAINING PROTEIN"/>
    <property type="match status" value="1"/>
</dbReference>
<dbReference type="PANTHER" id="PTHR37031">
    <property type="entry name" value="METALLOPHOSPHATASE BINDING DOMAIN PROTEIN"/>
    <property type="match status" value="1"/>
</dbReference>
<keyword evidence="2" id="KW-1185">Reference proteome</keyword>
<proteinExistence type="predicted"/>
<evidence type="ECO:0000313" key="2">
    <source>
        <dbReference type="Proteomes" id="UP000192418"/>
    </source>
</evidence>
<sequence>MTPIKELPLFICGPLLRRVTPDRVVLWWISPHPVKAEIIFFHAGKPTPFLSVKLIKENYTSFQFGSHAWVNLADIHLDTPFPTDCKIEYEMVIFKENRKEHLTSLVSHITYPGQSRPSFVVRQNIRQFFHGSCRKPHHDSDDAFVGLDGHIEKTIDDMDERPALLMLTGDQIYADDVAGPMLRAIHQVIAHLGIYDEIFDDAVVEDGKALYGSSHCYYLRKKILPRTKVGKRWYRRGGAKHIFSSGFAHNHMITFGEWMAMYILVWSPAMWKFITLDYPQIQEKFKAIYEKERQCIASFKQWLPRVQRLLAHIPSYMIFDDHDITDDWNLTARWEARAYGNPFTKRIIGNGLMGYFLCQGWGNAPDSFPRKFMDTAARYFTQPDKTSHDQFIETLLQFKHWHYEVPLFPHLVVMDSRTRRWKRDRSPSSPSGLLDWEALMKLQHKLMKENAVMLVAPGPIFGVKLIELIQRLFTTFGYSLTVDAENWMSHRKSAYTLLEIFKNAKTASYNVIISGDVHYSFAYDVELRYTKNCPGIWQITSSGIKNQFPEFLLKWLDRINQVMYSPNSLLNRFTKRRDMVIHERIPRGKEKRRLISACGVGRVTLDEKGAPIEIAELYANGTLLFFDPHGSSRESK</sequence>
<dbReference type="Gene3D" id="3.60.21.70">
    <property type="entry name" value="PhoD-like phosphatase"/>
    <property type="match status" value="1"/>
</dbReference>
<accession>A0A1W2E5Q6</accession>
<dbReference type="STRING" id="1121400.SAMN02746065_12520"/>
<dbReference type="InterPro" id="IPR038607">
    <property type="entry name" value="PhoD-like_sf"/>
</dbReference>
<gene>
    <name evidence="1" type="ORF">SAMN02746065_12520</name>
</gene>
<dbReference type="SUPFAM" id="SSF56300">
    <property type="entry name" value="Metallo-dependent phosphatases"/>
    <property type="match status" value="1"/>
</dbReference>
<organism evidence="1 2">
    <name type="scientific">Desulfocicer vacuolatum DSM 3385</name>
    <dbReference type="NCBI Taxonomy" id="1121400"/>
    <lineage>
        <taxon>Bacteria</taxon>
        <taxon>Pseudomonadati</taxon>
        <taxon>Thermodesulfobacteriota</taxon>
        <taxon>Desulfobacteria</taxon>
        <taxon>Desulfobacterales</taxon>
        <taxon>Desulfobacteraceae</taxon>
        <taxon>Desulfocicer</taxon>
    </lineage>
</organism>
<dbReference type="EMBL" id="FWXY01000025">
    <property type="protein sequence ID" value="SMD05161.1"/>
    <property type="molecule type" value="Genomic_DNA"/>
</dbReference>
<dbReference type="OrthoDB" id="327733at2"/>